<proteinExistence type="predicted"/>
<name>A0ABN7RLN6_OIKDI</name>
<keyword evidence="1" id="KW-0812">Transmembrane</keyword>
<keyword evidence="2" id="KW-1133">Transmembrane helix</keyword>
<protein>
    <submittedName>
        <fullName evidence="5">Oidioi.mRNA.OKI2018_I69.PAR.g9629.t1.cds</fullName>
    </submittedName>
</protein>
<accession>A0ABN7RLN6</accession>
<dbReference type="EMBL" id="OU015568">
    <property type="protein sequence ID" value="CAG5080523.1"/>
    <property type="molecule type" value="Genomic_DNA"/>
</dbReference>
<reference evidence="5 6" key="1">
    <citation type="submission" date="2021-04" db="EMBL/GenBank/DDBJ databases">
        <authorList>
            <person name="Bliznina A."/>
        </authorList>
    </citation>
    <scope>NUCLEOTIDE SEQUENCE [LARGE SCALE GENOMIC DNA]</scope>
</reference>
<evidence type="ECO:0000256" key="2">
    <source>
        <dbReference type="ARBA" id="ARBA00022989"/>
    </source>
</evidence>
<sequence>MSQISKSAPLLARKRDSKGEDQNEEEGTKSSGNKWSILFLLAVSLARVAMGIFNSITGPTLPVLAQHVCKSPTTVSWIFSGRSVGFLIGSGQGSFVIRAYH</sequence>
<evidence type="ECO:0000256" key="4">
    <source>
        <dbReference type="SAM" id="MobiDB-lite"/>
    </source>
</evidence>
<keyword evidence="3" id="KW-0472">Membrane</keyword>
<dbReference type="SUPFAM" id="SSF103473">
    <property type="entry name" value="MFS general substrate transporter"/>
    <property type="match status" value="1"/>
</dbReference>
<dbReference type="InterPro" id="IPR036259">
    <property type="entry name" value="MFS_trans_sf"/>
</dbReference>
<gene>
    <name evidence="5" type="ORF">OKIOD_LOCUS1187</name>
</gene>
<dbReference type="Proteomes" id="UP001158576">
    <property type="component" value="Chromosome PAR"/>
</dbReference>
<organism evidence="5 6">
    <name type="scientific">Oikopleura dioica</name>
    <name type="common">Tunicate</name>
    <dbReference type="NCBI Taxonomy" id="34765"/>
    <lineage>
        <taxon>Eukaryota</taxon>
        <taxon>Metazoa</taxon>
        <taxon>Chordata</taxon>
        <taxon>Tunicata</taxon>
        <taxon>Appendicularia</taxon>
        <taxon>Copelata</taxon>
        <taxon>Oikopleuridae</taxon>
        <taxon>Oikopleura</taxon>
    </lineage>
</organism>
<dbReference type="PANTHER" id="PTHR23121">
    <property type="entry name" value="SODIUM-DEPENDENT GLUCOSE TRANSPORTER 1"/>
    <property type="match status" value="1"/>
</dbReference>
<evidence type="ECO:0000256" key="3">
    <source>
        <dbReference type="ARBA" id="ARBA00023136"/>
    </source>
</evidence>
<feature type="region of interest" description="Disordered" evidence="4">
    <location>
        <begin position="1"/>
        <end position="30"/>
    </location>
</feature>
<dbReference type="PANTHER" id="PTHR23121:SF9">
    <property type="entry name" value="SODIUM-DEPENDENT GLUCOSE TRANSPORTER 1"/>
    <property type="match status" value="1"/>
</dbReference>
<evidence type="ECO:0000313" key="6">
    <source>
        <dbReference type="Proteomes" id="UP001158576"/>
    </source>
</evidence>
<keyword evidence="6" id="KW-1185">Reference proteome</keyword>
<evidence type="ECO:0000313" key="5">
    <source>
        <dbReference type="EMBL" id="CAG5080523.1"/>
    </source>
</evidence>
<evidence type="ECO:0000256" key="1">
    <source>
        <dbReference type="ARBA" id="ARBA00022692"/>
    </source>
</evidence>